<dbReference type="InterPro" id="IPR042080">
    <property type="entry name" value="RNA_2'-PTrans_N"/>
</dbReference>
<dbReference type="GO" id="GO:0006388">
    <property type="term" value="P:tRNA splicing, via endonucleolytic cleavage and ligation"/>
    <property type="evidence" value="ECO:0007669"/>
    <property type="project" value="TreeGrafter"/>
</dbReference>
<evidence type="ECO:0000256" key="4">
    <source>
        <dbReference type="SAM" id="MobiDB-lite"/>
    </source>
</evidence>
<evidence type="ECO:0000256" key="2">
    <source>
        <dbReference type="ARBA" id="ARBA00012007"/>
    </source>
</evidence>
<protein>
    <recommendedName>
        <fullName evidence="2">2'-phosphotransferase</fullName>
        <ecNumber evidence="2">2.7.1.160</ecNumber>
    </recommendedName>
</protein>
<evidence type="ECO:0000313" key="5">
    <source>
        <dbReference type="EMBL" id="KAK4220374.1"/>
    </source>
</evidence>
<comment type="catalytic activity">
    <reaction evidence="3">
        <text>2'-phospho-[ligated tRNA] + NAD(+) = mature tRNA + ADP-alpha-D-ribose 1'',2''-cyclic phosphate + nicotinamide</text>
        <dbReference type="Rhea" id="RHEA:23324"/>
        <dbReference type="Rhea" id="RHEA-COMP:11106"/>
        <dbReference type="Rhea" id="RHEA-COMP:11107"/>
        <dbReference type="ChEBI" id="CHEBI:17154"/>
        <dbReference type="ChEBI" id="CHEBI:57540"/>
        <dbReference type="ChEBI" id="CHEBI:76596"/>
        <dbReference type="ChEBI" id="CHEBI:82883"/>
        <dbReference type="ChEBI" id="CHEBI:85027"/>
        <dbReference type="EC" id="2.7.1.160"/>
    </reaction>
</comment>
<reference evidence="5" key="1">
    <citation type="journal article" date="2023" name="Mol. Phylogenet. Evol.">
        <title>Genome-scale phylogeny and comparative genomics of the fungal order Sordariales.</title>
        <authorList>
            <person name="Hensen N."/>
            <person name="Bonometti L."/>
            <person name="Westerberg I."/>
            <person name="Brannstrom I.O."/>
            <person name="Guillou S."/>
            <person name="Cros-Aarteil S."/>
            <person name="Calhoun S."/>
            <person name="Haridas S."/>
            <person name="Kuo A."/>
            <person name="Mondo S."/>
            <person name="Pangilinan J."/>
            <person name="Riley R."/>
            <person name="LaButti K."/>
            <person name="Andreopoulos B."/>
            <person name="Lipzen A."/>
            <person name="Chen C."/>
            <person name="Yan M."/>
            <person name="Daum C."/>
            <person name="Ng V."/>
            <person name="Clum A."/>
            <person name="Steindorff A."/>
            <person name="Ohm R.A."/>
            <person name="Martin F."/>
            <person name="Silar P."/>
            <person name="Natvig D.O."/>
            <person name="Lalanne C."/>
            <person name="Gautier V."/>
            <person name="Ament-Velasquez S.L."/>
            <person name="Kruys A."/>
            <person name="Hutchinson M.I."/>
            <person name="Powell A.J."/>
            <person name="Barry K."/>
            <person name="Miller A.N."/>
            <person name="Grigoriev I.V."/>
            <person name="Debuchy R."/>
            <person name="Gladieux P."/>
            <person name="Hiltunen Thoren M."/>
            <person name="Johannesson H."/>
        </authorList>
    </citation>
    <scope>NUCLEOTIDE SEQUENCE</scope>
    <source>
        <strain evidence="5">PSN293</strain>
    </source>
</reference>
<feature type="region of interest" description="Disordered" evidence="4">
    <location>
        <begin position="23"/>
        <end position="45"/>
    </location>
</feature>
<proteinExistence type="predicted"/>
<feature type="region of interest" description="Disordered" evidence="4">
    <location>
        <begin position="290"/>
        <end position="328"/>
    </location>
</feature>
<dbReference type="PANTHER" id="PTHR12684:SF2">
    <property type="entry name" value="TRNA 2'-PHOSPHOTRANSFERASE 1"/>
    <property type="match status" value="1"/>
</dbReference>
<dbReference type="PANTHER" id="PTHR12684">
    <property type="entry name" value="PUTATIVE PHOSPHOTRANSFERASE"/>
    <property type="match status" value="1"/>
</dbReference>
<dbReference type="Pfam" id="PF01885">
    <property type="entry name" value="PTS_2-RNA"/>
    <property type="match status" value="1"/>
</dbReference>
<dbReference type="InterPro" id="IPR002745">
    <property type="entry name" value="Ptrans_KptA/Tpt1"/>
</dbReference>
<evidence type="ECO:0000256" key="3">
    <source>
        <dbReference type="ARBA" id="ARBA00047949"/>
    </source>
</evidence>
<gene>
    <name evidence="5" type="ORF">QBC37DRAFT_271270</name>
</gene>
<dbReference type="GO" id="GO:0000215">
    <property type="term" value="F:tRNA 2'-phosphotransferase activity"/>
    <property type="evidence" value="ECO:0007669"/>
    <property type="project" value="UniProtKB-EC"/>
</dbReference>
<dbReference type="EMBL" id="MU858045">
    <property type="protein sequence ID" value="KAK4220374.1"/>
    <property type="molecule type" value="Genomic_DNA"/>
</dbReference>
<evidence type="ECO:0000256" key="1">
    <source>
        <dbReference type="ARBA" id="ARBA00003343"/>
    </source>
</evidence>
<comment type="function">
    <text evidence="1">Catalyzes the last step of tRNA splicing, the transfer of the splice junction 2'-phosphate from ligated tRNA to NAD to produce ADP-ribose 1''-2'' cyclic phosphate.</text>
</comment>
<dbReference type="EC" id="2.7.1.160" evidence="2"/>
<sequence length="328" mass="35982">MATAVAVPVSAINNQLGGVLPPSALVQHSPRHGRSRGMSFKGKQGGRRYSVVEDRDVSIAKAVMFVLKRTITEDQVDEEEKVDNLVEDSEGWVNLDQLLQHPKITALEVDLDDVQRVLGNATKARFEFQQLPNTMAEEASSWQIRRITKRDSISEPVPAPLGDALTVETESLPEFIVYETSYQRYPLLVASGMITQPRGGATHLPFYPVTVNDDGTERFQSNAGSETAEVSIWIDLKKALQSNSEIEWYRAENGSIVTSSVVPQSLWKKAVARRPDIGLLLEDGEVRKEIPSGLRGRGNKGKAKTGNANQAALKQGSEDESASGNDDE</sequence>
<evidence type="ECO:0000313" key="6">
    <source>
        <dbReference type="Proteomes" id="UP001301769"/>
    </source>
</evidence>
<feature type="compositionally biased region" description="Acidic residues" evidence="4">
    <location>
        <begin position="318"/>
        <end position="328"/>
    </location>
</feature>
<dbReference type="AlphaFoldDB" id="A0AAN7BE19"/>
<comment type="caution">
    <text evidence="5">The sequence shown here is derived from an EMBL/GenBank/DDBJ whole genome shotgun (WGS) entry which is preliminary data.</text>
</comment>
<accession>A0AAN7BE19</accession>
<dbReference type="SUPFAM" id="SSF56399">
    <property type="entry name" value="ADP-ribosylation"/>
    <property type="match status" value="1"/>
</dbReference>
<keyword evidence="6" id="KW-1185">Reference proteome</keyword>
<dbReference type="Proteomes" id="UP001301769">
    <property type="component" value="Unassembled WGS sequence"/>
</dbReference>
<reference evidence="5" key="2">
    <citation type="submission" date="2023-05" db="EMBL/GenBank/DDBJ databases">
        <authorList>
            <consortium name="Lawrence Berkeley National Laboratory"/>
            <person name="Steindorff A."/>
            <person name="Hensen N."/>
            <person name="Bonometti L."/>
            <person name="Westerberg I."/>
            <person name="Brannstrom I.O."/>
            <person name="Guillou S."/>
            <person name="Cros-Aarteil S."/>
            <person name="Calhoun S."/>
            <person name="Haridas S."/>
            <person name="Kuo A."/>
            <person name="Mondo S."/>
            <person name="Pangilinan J."/>
            <person name="Riley R."/>
            <person name="Labutti K."/>
            <person name="Andreopoulos B."/>
            <person name="Lipzen A."/>
            <person name="Chen C."/>
            <person name="Yanf M."/>
            <person name="Daum C."/>
            <person name="Ng V."/>
            <person name="Clum A."/>
            <person name="Ohm R."/>
            <person name="Martin F."/>
            <person name="Silar P."/>
            <person name="Natvig D."/>
            <person name="Lalanne C."/>
            <person name="Gautier V."/>
            <person name="Ament-Velasquez S.L."/>
            <person name="Kruys A."/>
            <person name="Hutchinson M.I."/>
            <person name="Powell A.J."/>
            <person name="Barry K."/>
            <person name="Miller A.N."/>
            <person name="Grigoriev I.V."/>
            <person name="Debuchy R."/>
            <person name="Gladieux P."/>
            <person name="Thoren M.H."/>
            <person name="Johannesson H."/>
        </authorList>
    </citation>
    <scope>NUCLEOTIDE SEQUENCE</scope>
    <source>
        <strain evidence="5">PSN293</strain>
    </source>
</reference>
<dbReference type="Gene3D" id="1.10.10.970">
    <property type="entry name" value="RNA 2'-phosphotransferase, Tpt1/KptA family, N-terminal domain"/>
    <property type="match status" value="1"/>
</dbReference>
<organism evidence="5 6">
    <name type="scientific">Rhypophila decipiens</name>
    <dbReference type="NCBI Taxonomy" id="261697"/>
    <lineage>
        <taxon>Eukaryota</taxon>
        <taxon>Fungi</taxon>
        <taxon>Dikarya</taxon>
        <taxon>Ascomycota</taxon>
        <taxon>Pezizomycotina</taxon>
        <taxon>Sordariomycetes</taxon>
        <taxon>Sordariomycetidae</taxon>
        <taxon>Sordariales</taxon>
        <taxon>Naviculisporaceae</taxon>
        <taxon>Rhypophila</taxon>
    </lineage>
</organism>
<name>A0AAN7BE19_9PEZI</name>